<name>A0A6J8DT45_MYTCO</name>
<proteinExistence type="predicted"/>
<dbReference type="InterPro" id="IPR052560">
    <property type="entry name" value="RdDP_mobile_element"/>
</dbReference>
<dbReference type="PANTHER" id="PTHR36688">
    <property type="entry name" value="ENDO/EXONUCLEASE/PHOSPHATASE DOMAIN-CONTAINING PROTEIN"/>
    <property type="match status" value="1"/>
</dbReference>
<accession>A0A6J8DT45</accession>
<dbReference type="GO" id="GO:0003824">
    <property type="term" value="F:catalytic activity"/>
    <property type="evidence" value="ECO:0007669"/>
    <property type="project" value="InterPro"/>
</dbReference>
<evidence type="ECO:0000313" key="2">
    <source>
        <dbReference type="EMBL" id="CAC5409990.1"/>
    </source>
</evidence>
<dbReference type="OrthoDB" id="6142361at2759"/>
<gene>
    <name evidence="2" type="ORF">MCOR_43200</name>
</gene>
<organism evidence="2 3">
    <name type="scientific">Mytilus coruscus</name>
    <name type="common">Sea mussel</name>
    <dbReference type="NCBI Taxonomy" id="42192"/>
    <lineage>
        <taxon>Eukaryota</taxon>
        <taxon>Metazoa</taxon>
        <taxon>Spiralia</taxon>
        <taxon>Lophotrochozoa</taxon>
        <taxon>Mollusca</taxon>
        <taxon>Bivalvia</taxon>
        <taxon>Autobranchia</taxon>
        <taxon>Pteriomorphia</taxon>
        <taxon>Mytilida</taxon>
        <taxon>Mytiloidea</taxon>
        <taxon>Mytilidae</taxon>
        <taxon>Mytilinae</taxon>
        <taxon>Mytilus</taxon>
    </lineage>
</organism>
<dbReference type="Proteomes" id="UP000507470">
    <property type="component" value="Unassembled WGS sequence"/>
</dbReference>
<dbReference type="EMBL" id="CACVKT020007664">
    <property type="protein sequence ID" value="CAC5409990.1"/>
    <property type="molecule type" value="Genomic_DNA"/>
</dbReference>
<evidence type="ECO:0000313" key="3">
    <source>
        <dbReference type="Proteomes" id="UP000507470"/>
    </source>
</evidence>
<dbReference type="SUPFAM" id="SSF56219">
    <property type="entry name" value="DNase I-like"/>
    <property type="match status" value="1"/>
</dbReference>
<evidence type="ECO:0000259" key="1">
    <source>
        <dbReference type="Pfam" id="PF14529"/>
    </source>
</evidence>
<feature type="domain" description="Endonuclease/exonuclease/phosphatase" evidence="1">
    <location>
        <begin position="18"/>
        <end position="129"/>
    </location>
</feature>
<dbReference type="InterPro" id="IPR036691">
    <property type="entry name" value="Endo/exonu/phosph_ase_sf"/>
</dbReference>
<dbReference type="PANTHER" id="PTHR36688:SF2">
    <property type="entry name" value="ENDONUCLEASE_EXONUCLEASE_PHOSPHATASE DOMAIN-CONTAINING PROTEIN"/>
    <property type="match status" value="1"/>
</dbReference>
<dbReference type="Pfam" id="PF14529">
    <property type="entry name" value="Exo_endo_phos_2"/>
    <property type="match status" value="1"/>
</dbReference>
<keyword evidence="3" id="KW-1185">Reference proteome</keyword>
<protein>
    <recommendedName>
        <fullName evidence="1">Endonuclease/exonuclease/phosphatase domain-containing protein</fullName>
    </recommendedName>
</protein>
<reference evidence="2 3" key="1">
    <citation type="submission" date="2020-06" db="EMBL/GenBank/DDBJ databases">
        <authorList>
            <person name="Li R."/>
            <person name="Bekaert M."/>
        </authorList>
    </citation>
    <scope>NUCLEOTIDE SEQUENCE [LARGE SCALE GENOMIC DNA]</scope>
    <source>
        <strain evidence="3">wild</strain>
    </source>
</reference>
<dbReference type="InterPro" id="IPR005135">
    <property type="entry name" value="Endo/exonuclease/phosphatase"/>
</dbReference>
<sequence>MKEAEYLEIKVFMGQSSYYIVNFYCPNEKKLSLDTIQISDSNFLMVGDFSSISHSWGYSTIDKRGETMEDWQDKHHLILVNDPTDTPTFYSRRWHTITTPDLAFCIDDIHQNISRKVCDQLGGSDHRPVMLPIRGTKTPAHAQLPRWNYKKANRGKFETRANELTTDIVTEVKNINNVVKIYNASIARAAKESIPRGVRKDYNPYWSNKISGNTRCTHKSKR</sequence>
<dbReference type="AlphaFoldDB" id="A0A6J8DT45"/>
<dbReference type="Gene3D" id="3.60.10.10">
    <property type="entry name" value="Endonuclease/exonuclease/phosphatase"/>
    <property type="match status" value="1"/>
</dbReference>